<dbReference type="EMBL" id="JAGTJQ010000008">
    <property type="protein sequence ID" value="KAH7026077.1"/>
    <property type="molecule type" value="Genomic_DNA"/>
</dbReference>
<feature type="compositionally biased region" description="Basic and acidic residues" evidence="2">
    <location>
        <begin position="775"/>
        <end position="787"/>
    </location>
</feature>
<reference evidence="4" key="1">
    <citation type="journal article" date="2021" name="Nat. Commun.">
        <title>Genetic determinants of endophytism in the Arabidopsis root mycobiome.</title>
        <authorList>
            <person name="Mesny F."/>
            <person name="Miyauchi S."/>
            <person name="Thiergart T."/>
            <person name="Pickel B."/>
            <person name="Atanasova L."/>
            <person name="Karlsson M."/>
            <person name="Huettel B."/>
            <person name="Barry K.W."/>
            <person name="Haridas S."/>
            <person name="Chen C."/>
            <person name="Bauer D."/>
            <person name="Andreopoulos W."/>
            <person name="Pangilinan J."/>
            <person name="LaButti K."/>
            <person name="Riley R."/>
            <person name="Lipzen A."/>
            <person name="Clum A."/>
            <person name="Drula E."/>
            <person name="Henrissat B."/>
            <person name="Kohler A."/>
            <person name="Grigoriev I.V."/>
            <person name="Martin F.M."/>
            <person name="Hacquard S."/>
        </authorList>
    </citation>
    <scope>NUCLEOTIDE SEQUENCE</scope>
    <source>
        <strain evidence="4">MPI-CAGE-CH-0230</strain>
    </source>
</reference>
<gene>
    <name evidence="4" type="ORF">B0I36DRAFT_351992</name>
</gene>
<feature type="region of interest" description="Disordered" evidence="2">
    <location>
        <begin position="301"/>
        <end position="332"/>
    </location>
</feature>
<dbReference type="RefSeq" id="XP_046009294.1">
    <property type="nucleotide sequence ID" value="XM_046157065.1"/>
</dbReference>
<dbReference type="Proteomes" id="UP000756346">
    <property type="component" value="Unassembled WGS sequence"/>
</dbReference>
<feature type="compositionally biased region" description="Polar residues" evidence="2">
    <location>
        <begin position="646"/>
        <end position="657"/>
    </location>
</feature>
<feature type="domain" description="C3H1-type" evidence="3">
    <location>
        <begin position="335"/>
        <end position="364"/>
    </location>
</feature>
<dbReference type="GO" id="GO:0008270">
    <property type="term" value="F:zinc ion binding"/>
    <property type="evidence" value="ECO:0007669"/>
    <property type="project" value="UniProtKB-KW"/>
</dbReference>
<feature type="compositionally biased region" description="Low complexity" evidence="2">
    <location>
        <begin position="806"/>
        <end position="817"/>
    </location>
</feature>
<feature type="compositionally biased region" description="Polar residues" evidence="2">
    <location>
        <begin position="96"/>
        <end position="109"/>
    </location>
</feature>
<comment type="caution">
    <text evidence="4">The sequence shown here is derived from an EMBL/GenBank/DDBJ whole genome shotgun (WGS) entry which is preliminary data.</text>
</comment>
<feature type="compositionally biased region" description="Polar residues" evidence="2">
    <location>
        <begin position="820"/>
        <end position="834"/>
    </location>
</feature>
<accession>A0A9P8Y2N5</accession>
<evidence type="ECO:0000256" key="2">
    <source>
        <dbReference type="SAM" id="MobiDB-lite"/>
    </source>
</evidence>
<feature type="compositionally biased region" description="Polar residues" evidence="2">
    <location>
        <begin position="1"/>
        <end position="33"/>
    </location>
</feature>
<feature type="region of interest" description="Disordered" evidence="2">
    <location>
        <begin position="769"/>
        <end position="870"/>
    </location>
</feature>
<proteinExistence type="predicted"/>
<keyword evidence="5" id="KW-1185">Reference proteome</keyword>
<keyword evidence="1" id="KW-0479">Metal-binding</keyword>
<feature type="compositionally biased region" description="Polar residues" evidence="2">
    <location>
        <begin position="321"/>
        <end position="332"/>
    </location>
</feature>
<evidence type="ECO:0000313" key="5">
    <source>
        <dbReference type="Proteomes" id="UP000756346"/>
    </source>
</evidence>
<evidence type="ECO:0000259" key="3">
    <source>
        <dbReference type="PROSITE" id="PS50103"/>
    </source>
</evidence>
<keyword evidence="1" id="KW-0863">Zinc-finger</keyword>
<name>A0A9P8Y2N5_9PEZI</name>
<dbReference type="InterPro" id="IPR000571">
    <property type="entry name" value="Znf_CCCH"/>
</dbReference>
<feature type="compositionally biased region" description="Gly residues" evidence="2">
    <location>
        <begin position="675"/>
        <end position="684"/>
    </location>
</feature>
<feature type="region of interest" description="Disordered" evidence="2">
    <location>
        <begin position="1"/>
        <end position="125"/>
    </location>
</feature>
<sequence length="870" mass="92354">MESPLASKSLSAAQGSLPVTSPKPEQTKLSSSSPRKEHDAINIQESSSTKEQHPSAAETETAMNRAGHGAADPAAPTQDEDEKQEVSDSPCPSPATADNPTPTESSAAPTNMIPHLSQATPSSLVGVPPQTVPVEAAEMSRGISVFVSEQQLRSSYTYCYDRGNGTYSRLVALDMLPPLDNVSTTQENCLGMIVLPEPAAPAPPGGEMGVLNAGNWKASLNPFLQRLPEKHVPLPMLLLADAHADTCMHSEQQIHDGSSTSERVLAGDVQSTIDSIVETTTPTTNRVLTFPSPRDHFTLDTVQQQPHHRQQRTHAPRHNDASTPSSTAPARNSNKRVKIYCDKWVHEGVCAFTQQGCKFKHEMPMDKATQHQLGLFHGLPAWWRKQQAEAAKHGGDLALQHQQQYQQQMQPLYMLQPGMMAGECESGAQDIGNLAQPLQGLQMNPEFDNNNNDRGNLAMLAQHPFGGTGENQQQFQHQQQAPSYLPMPDNAGNYPVANHSGPQALATGGAVSNTAAFFPSATQPATQGLSGSYYTMPQFVQSPGQGAYDEDDLTLDGHGNNPNGNAGAMSYGQSAPGSDLPLRRGYQGHWDQHQHFGPMPSFIGSGIVQSVPTSQGPAGMHAGDRSRGGVSATSRDEDDRHLMMRTNFNPHTIQNTQHDPRRAARSMPDPPSTGRTGGGGGGGSFASRFGPIAPPPAAHALTLANASPLTATGLSMVSNTNAGSPFRSSGSSLRGHGGGGGTPAGVWKSSATRPPFSASAATFPVLRQAQHGSRQQRDVAHDHDKHQHANNQAPSQVGGGFGSGQGSSSSSQQSYGGHNNMRNVSAEIATTTTGSGLGKNKARASHENRNPWRSVSESDGTKGDGVNKEW</sequence>
<feature type="compositionally biased region" description="Basic and acidic residues" evidence="2">
    <location>
        <begin position="859"/>
        <end position="870"/>
    </location>
</feature>
<protein>
    <recommendedName>
        <fullName evidence="3">C3H1-type domain-containing protein</fullName>
    </recommendedName>
</protein>
<feature type="compositionally biased region" description="Low complexity" evidence="2">
    <location>
        <begin position="557"/>
        <end position="568"/>
    </location>
</feature>
<keyword evidence="1" id="KW-0862">Zinc</keyword>
<feature type="region of interest" description="Disordered" evidence="2">
    <location>
        <begin position="542"/>
        <end position="691"/>
    </location>
</feature>
<organism evidence="4 5">
    <name type="scientific">Microdochium trichocladiopsis</name>
    <dbReference type="NCBI Taxonomy" id="1682393"/>
    <lineage>
        <taxon>Eukaryota</taxon>
        <taxon>Fungi</taxon>
        <taxon>Dikarya</taxon>
        <taxon>Ascomycota</taxon>
        <taxon>Pezizomycotina</taxon>
        <taxon>Sordariomycetes</taxon>
        <taxon>Xylariomycetidae</taxon>
        <taxon>Xylariales</taxon>
        <taxon>Microdochiaceae</taxon>
        <taxon>Microdochium</taxon>
    </lineage>
</organism>
<evidence type="ECO:0000313" key="4">
    <source>
        <dbReference type="EMBL" id="KAH7026077.1"/>
    </source>
</evidence>
<dbReference type="PROSITE" id="PS50103">
    <property type="entry name" value="ZF_C3H1"/>
    <property type="match status" value="1"/>
</dbReference>
<dbReference type="OrthoDB" id="5355510at2759"/>
<dbReference type="AlphaFoldDB" id="A0A9P8Y2N5"/>
<feature type="zinc finger region" description="C3H1-type" evidence="1">
    <location>
        <begin position="335"/>
        <end position="364"/>
    </location>
</feature>
<feature type="region of interest" description="Disordered" evidence="2">
    <location>
        <begin position="722"/>
        <end position="755"/>
    </location>
</feature>
<evidence type="ECO:0000256" key="1">
    <source>
        <dbReference type="PROSITE-ProRule" id="PRU00723"/>
    </source>
</evidence>
<feature type="compositionally biased region" description="Polar residues" evidence="2">
    <location>
        <begin position="607"/>
        <end position="616"/>
    </location>
</feature>
<feature type="compositionally biased region" description="Basic residues" evidence="2">
    <location>
        <begin position="306"/>
        <end position="316"/>
    </location>
</feature>
<dbReference type="GeneID" id="70186611"/>